<keyword evidence="3" id="KW-1185">Reference proteome</keyword>
<dbReference type="VEuPathDB" id="MicrosporidiaDB:EHP00_253"/>
<dbReference type="InterPro" id="IPR000727">
    <property type="entry name" value="T_SNARE_dom"/>
</dbReference>
<evidence type="ECO:0000313" key="3">
    <source>
        <dbReference type="Proteomes" id="UP000192758"/>
    </source>
</evidence>
<dbReference type="STRING" id="646526.A0A1W0E6L7"/>
<name>A0A1W0E6L7_9MICR</name>
<dbReference type="Proteomes" id="UP000192758">
    <property type="component" value="Unassembled WGS sequence"/>
</dbReference>
<organism evidence="2 3">
    <name type="scientific">Ecytonucleospora hepatopenaei</name>
    <dbReference type="NCBI Taxonomy" id="646526"/>
    <lineage>
        <taxon>Eukaryota</taxon>
        <taxon>Fungi</taxon>
        <taxon>Fungi incertae sedis</taxon>
        <taxon>Microsporidia</taxon>
        <taxon>Enterocytozoonidae</taxon>
        <taxon>Ecytonucleospora</taxon>
    </lineage>
</organism>
<protein>
    <recommendedName>
        <fullName evidence="1">t-SNARE coiled-coil homology domain-containing protein</fullName>
    </recommendedName>
</protein>
<sequence length="279" mass="32679">MIVNLTEKFLELKHVKKVSNSATLNCDELTKKITHLSKEILTYKHSLRKNRLPSFKPNFENNLQAEKIKTQIENLAKSIKEEIFEISFVIKHRIVQENFVNFYTKKLETEIVNFKKIIADDIHHTSSYDILSEVVNENAVQNYNMYEFQQEQKTKNSNSLITNTLVSLTNTLLEIKMNLKEQSIAIDSLDRYFENTNRYLDMANDEIRKLPHSMFGLKDKIIKVLLLCSFVLGIAIICKGRHFELNTITQNNFLHGIFLKIRKTIKNRAKELPNRETTQ</sequence>
<reference evidence="2 3" key="1">
    <citation type="journal article" date="2017" name="Environ. Microbiol.">
        <title>Decay of the glycolytic pathway and adaptation to intranuclear parasitism within Enterocytozoonidae microsporidia.</title>
        <authorList>
            <person name="Wiredu Boakye D."/>
            <person name="Jaroenlak P."/>
            <person name="Prachumwat A."/>
            <person name="Williams T.A."/>
            <person name="Bateman K.S."/>
            <person name="Itsathitphaisarn O."/>
            <person name="Sritunyalucksana K."/>
            <person name="Paszkiewicz K.H."/>
            <person name="Moore K.A."/>
            <person name="Stentiford G.D."/>
            <person name="Williams B.A."/>
        </authorList>
    </citation>
    <scope>NUCLEOTIDE SEQUENCE [LARGE SCALE GENOMIC DNA]</scope>
    <source>
        <strain evidence="2 3">TH1</strain>
    </source>
</reference>
<gene>
    <name evidence="2" type="ORF">EHP00_253</name>
</gene>
<dbReference type="OrthoDB" id="2195654at2759"/>
<dbReference type="AlphaFoldDB" id="A0A1W0E6L7"/>
<comment type="caution">
    <text evidence="2">The sequence shown here is derived from an EMBL/GenBank/DDBJ whole genome shotgun (WGS) entry which is preliminary data.</text>
</comment>
<evidence type="ECO:0000259" key="1">
    <source>
        <dbReference type="PROSITE" id="PS50192"/>
    </source>
</evidence>
<dbReference type="EMBL" id="MNPJ01000016">
    <property type="protein sequence ID" value="OQS54900.1"/>
    <property type="molecule type" value="Genomic_DNA"/>
</dbReference>
<dbReference type="PROSITE" id="PS50192">
    <property type="entry name" value="T_SNARE"/>
    <property type="match status" value="1"/>
</dbReference>
<feature type="domain" description="T-SNARE coiled-coil homology" evidence="1">
    <location>
        <begin position="148"/>
        <end position="210"/>
    </location>
</feature>
<evidence type="ECO:0000313" key="2">
    <source>
        <dbReference type="EMBL" id="OQS54900.1"/>
    </source>
</evidence>
<proteinExistence type="predicted"/>
<accession>A0A1W0E6L7</accession>